<dbReference type="Pfam" id="PF08327">
    <property type="entry name" value="AHSA1"/>
    <property type="match status" value="1"/>
</dbReference>
<keyword evidence="4" id="KW-1185">Reference proteome</keyword>
<evidence type="ECO:0000259" key="2">
    <source>
        <dbReference type="Pfam" id="PF08327"/>
    </source>
</evidence>
<feature type="domain" description="Activator of Hsp90 ATPase homologue 1/2-like C-terminal" evidence="2">
    <location>
        <begin position="11"/>
        <end position="134"/>
    </location>
</feature>
<dbReference type="HOGENOM" id="CLU_108923_1_0_10"/>
<dbReference type="KEGG" id="evi:Echvi_3814"/>
<name>L0G4V4_ECHVK</name>
<dbReference type="STRING" id="926556.Echvi_3814"/>
<evidence type="ECO:0000313" key="3">
    <source>
        <dbReference type="EMBL" id="AGA80026.1"/>
    </source>
</evidence>
<dbReference type="CDD" id="cd08897">
    <property type="entry name" value="SRPBCC_CalC_Aha1-like_4"/>
    <property type="match status" value="1"/>
</dbReference>
<dbReference type="Gene3D" id="3.30.530.20">
    <property type="match status" value="1"/>
</dbReference>
<reference evidence="4" key="1">
    <citation type="submission" date="2012-02" db="EMBL/GenBank/DDBJ databases">
        <title>The complete genome of Echinicola vietnamensis DSM 17526.</title>
        <authorList>
            <person name="Lucas S."/>
            <person name="Copeland A."/>
            <person name="Lapidus A."/>
            <person name="Glavina del Rio T."/>
            <person name="Dalin E."/>
            <person name="Tice H."/>
            <person name="Bruce D."/>
            <person name="Goodwin L."/>
            <person name="Pitluck S."/>
            <person name="Peters L."/>
            <person name="Ovchinnikova G."/>
            <person name="Teshima H."/>
            <person name="Kyrpides N."/>
            <person name="Mavromatis K."/>
            <person name="Ivanova N."/>
            <person name="Brettin T."/>
            <person name="Detter J.C."/>
            <person name="Han C."/>
            <person name="Larimer F."/>
            <person name="Land M."/>
            <person name="Hauser L."/>
            <person name="Markowitz V."/>
            <person name="Cheng J.-F."/>
            <person name="Hugenholtz P."/>
            <person name="Woyke T."/>
            <person name="Wu D."/>
            <person name="Brambilla E."/>
            <person name="Klenk H.-P."/>
            <person name="Eisen J.A."/>
        </authorList>
    </citation>
    <scope>NUCLEOTIDE SEQUENCE [LARGE SCALE GENOMIC DNA]</scope>
    <source>
        <strain evidence="4">DSM 17526 / LMG 23754 / KMM 6221</strain>
    </source>
</reference>
<dbReference type="InterPro" id="IPR023393">
    <property type="entry name" value="START-like_dom_sf"/>
</dbReference>
<dbReference type="eggNOG" id="COG3832">
    <property type="taxonomic scope" value="Bacteria"/>
</dbReference>
<evidence type="ECO:0000256" key="1">
    <source>
        <dbReference type="ARBA" id="ARBA00006817"/>
    </source>
</evidence>
<dbReference type="OrthoDB" id="384974at2"/>
<dbReference type="AlphaFoldDB" id="L0G4V4"/>
<organism evidence="3 4">
    <name type="scientific">Echinicola vietnamensis (strain DSM 17526 / LMG 23754 / KMM 6221)</name>
    <dbReference type="NCBI Taxonomy" id="926556"/>
    <lineage>
        <taxon>Bacteria</taxon>
        <taxon>Pseudomonadati</taxon>
        <taxon>Bacteroidota</taxon>
        <taxon>Cytophagia</taxon>
        <taxon>Cytophagales</taxon>
        <taxon>Cyclobacteriaceae</taxon>
        <taxon>Echinicola</taxon>
    </lineage>
</organism>
<dbReference type="InterPro" id="IPR013538">
    <property type="entry name" value="ASHA1/2-like_C"/>
</dbReference>
<proteinExistence type="inferred from homology"/>
<dbReference type="Proteomes" id="UP000010796">
    <property type="component" value="Chromosome"/>
</dbReference>
<accession>L0G4V4</accession>
<protein>
    <recommendedName>
        <fullName evidence="2">Activator of Hsp90 ATPase homologue 1/2-like C-terminal domain-containing protein</fullName>
    </recommendedName>
</protein>
<dbReference type="EMBL" id="CP003346">
    <property type="protein sequence ID" value="AGA80026.1"/>
    <property type="molecule type" value="Genomic_DNA"/>
</dbReference>
<dbReference type="PATRIC" id="fig|926556.3.peg.4012"/>
<sequence>MKKITVSTTVNAPVDKAWAYWTGPEHIMRWNNASDDWHTPHASNDLREGGAFTSRMESKDGTMGFDFSGTYQAVQEGKLLSYALDDGREVEVVFTPEGDRTVIKETFDPEQTNPIEMQKGGWQAILDNFKKYVEEKQQK</sequence>
<evidence type="ECO:0000313" key="4">
    <source>
        <dbReference type="Proteomes" id="UP000010796"/>
    </source>
</evidence>
<gene>
    <name evidence="3" type="ordered locus">Echvi_3814</name>
</gene>
<comment type="similarity">
    <text evidence="1">Belongs to the AHA1 family.</text>
</comment>
<dbReference type="SUPFAM" id="SSF55961">
    <property type="entry name" value="Bet v1-like"/>
    <property type="match status" value="1"/>
</dbReference>
<dbReference type="RefSeq" id="WP_015267568.1">
    <property type="nucleotide sequence ID" value="NC_019904.1"/>
</dbReference>